<organism evidence="1 2">
    <name type="scientific">Delftia acidovorans</name>
    <name type="common">Pseudomonas acidovorans</name>
    <name type="synonym">Comamonas acidovorans</name>
    <dbReference type="NCBI Taxonomy" id="80866"/>
    <lineage>
        <taxon>Bacteria</taxon>
        <taxon>Pseudomonadati</taxon>
        <taxon>Pseudomonadota</taxon>
        <taxon>Betaproteobacteria</taxon>
        <taxon>Burkholderiales</taxon>
        <taxon>Comamonadaceae</taxon>
        <taxon>Delftia</taxon>
    </lineage>
</organism>
<dbReference type="Proteomes" id="UP000594778">
    <property type="component" value="Chromosome"/>
</dbReference>
<reference evidence="1 2" key="1">
    <citation type="submission" date="2020-12" db="EMBL/GenBank/DDBJ databases">
        <title>FDA dAtabase for Regulatory Grade micrObial Sequences (FDA-ARGOS): Supporting development and validation of Infectious Disease Dx tests.</title>
        <authorList>
            <person name="Sproer C."/>
            <person name="Gronow S."/>
            <person name="Severitt S."/>
            <person name="Schroder I."/>
            <person name="Tallon L."/>
            <person name="Sadzewicz L."/>
            <person name="Zhao X."/>
            <person name="Boylan J."/>
            <person name="Ott S."/>
            <person name="Bowen H."/>
            <person name="Vavikolanu K."/>
            <person name="Mehta A."/>
            <person name="Aluvathingal J."/>
            <person name="Nadendla S."/>
            <person name="Lowell S."/>
            <person name="Myers T."/>
            <person name="Yan Y."/>
            <person name="Sichtig H."/>
        </authorList>
    </citation>
    <scope>NUCLEOTIDE SEQUENCE [LARGE SCALE GENOMIC DNA]</scope>
    <source>
        <strain evidence="1 2">FDAARGOS_909</strain>
    </source>
</reference>
<dbReference type="AlphaFoldDB" id="A0A7T2S2P2"/>
<evidence type="ECO:0000313" key="2">
    <source>
        <dbReference type="Proteomes" id="UP000594778"/>
    </source>
</evidence>
<dbReference type="RefSeq" id="WP_183019588.1">
    <property type="nucleotide sequence ID" value="NZ_CP065668.1"/>
</dbReference>
<protein>
    <submittedName>
        <fullName evidence="1">Uncharacterized protein</fullName>
    </submittedName>
</protein>
<proteinExistence type="predicted"/>
<gene>
    <name evidence="1" type="ORF">I6G66_24950</name>
</gene>
<dbReference type="EMBL" id="CP065668">
    <property type="protein sequence ID" value="QPS07492.1"/>
    <property type="molecule type" value="Genomic_DNA"/>
</dbReference>
<name>A0A7T2S2P2_DELAC</name>
<sequence>MSHHARKPAHAPRLTFQDIVATVASRPTWRWHQFAARGLGAEMAAASSMQSLNAFIGA</sequence>
<accession>A0A7T2S2P2</accession>
<evidence type="ECO:0000313" key="1">
    <source>
        <dbReference type="EMBL" id="QPS07492.1"/>
    </source>
</evidence>